<dbReference type="EMBL" id="DF142934">
    <property type="protein sequence ID" value="GAA49147.1"/>
    <property type="molecule type" value="Genomic_DNA"/>
</dbReference>
<evidence type="ECO:0000313" key="1">
    <source>
        <dbReference type="EMBL" id="GAA49147.1"/>
    </source>
</evidence>
<reference key="2">
    <citation type="submission" date="2011-10" db="EMBL/GenBank/DDBJ databases">
        <title>The genome and transcriptome sequence of Clonorchis sinensis provide insights into the carcinogenic liver fluke.</title>
        <authorList>
            <person name="Wang X."/>
            <person name="Huang Y."/>
            <person name="Chen W."/>
            <person name="Liu H."/>
            <person name="Guo L."/>
            <person name="Chen Y."/>
            <person name="Luo F."/>
            <person name="Zhou W."/>
            <person name="Sun J."/>
            <person name="Mao Q."/>
            <person name="Liang P."/>
            <person name="Zhou C."/>
            <person name="Tian Y."/>
            <person name="Men J."/>
            <person name="Lv X."/>
            <person name="Huang L."/>
            <person name="Zhou J."/>
            <person name="Hu Y."/>
            <person name="Li R."/>
            <person name="Zhang F."/>
            <person name="Lei H."/>
            <person name="Li X."/>
            <person name="Hu X."/>
            <person name="Liang C."/>
            <person name="Xu J."/>
            <person name="Wu Z."/>
            <person name="Yu X."/>
        </authorList>
    </citation>
    <scope>NUCLEOTIDE SEQUENCE</scope>
    <source>
        <strain>Henan</strain>
    </source>
</reference>
<protein>
    <submittedName>
        <fullName evidence="1">Uncharacterized protein</fullName>
    </submittedName>
</protein>
<dbReference type="AlphaFoldDB" id="G7Y862"/>
<name>G7Y862_CLOSI</name>
<gene>
    <name evidence="1" type="ORF">CLF_102584</name>
</gene>
<proteinExistence type="predicted"/>
<reference evidence="1" key="1">
    <citation type="journal article" date="2011" name="Genome Biol.">
        <title>The draft genome of the carcinogenic human liver fluke Clonorchis sinensis.</title>
        <authorList>
            <person name="Wang X."/>
            <person name="Chen W."/>
            <person name="Huang Y."/>
            <person name="Sun J."/>
            <person name="Men J."/>
            <person name="Liu H."/>
            <person name="Luo F."/>
            <person name="Guo L."/>
            <person name="Lv X."/>
            <person name="Deng C."/>
            <person name="Zhou C."/>
            <person name="Fan Y."/>
            <person name="Li X."/>
            <person name="Huang L."/>
            <person name="Hu Y."/>
            <person name="Liang C."/>
            <person name="Hu X."/>
            <person name="Xu J."/>
            <person name="Yu X."/>
        </authorList>
    </citation>
    <scope>NUCLEOTIDE SEQUENCE [LARGE SCALE GENOMIC DNA]</scope>
    <source>
        <strain evidence="1">Henan</strain>
    </source>
</reference>
<sequence>MDHNRSMRNGYLSNVGRDDEATAVNYTPKSQLLSWTGSDLRRQAAKPIDKLTTSVDLDTRECCMNPSTTEKLKLPISSSTPSTVDSLIAEKIVAQSPDNQGHKPDNVEAENPSYTRLATKIAGDPEGKILLFQGSRCATDSLPSLVEDTAPQTRWRSKDTDLGICVLCGRPTITGDRWCATDDVSYRADCCAGPKRNYSTAVSKSLTTTTNAVELQLDERDENDFIGFKQFVR</sequence>
<organism evidence="1 2">
    <name type="scientific">Clonorchis sinensis</name>
    <name type="common">Chinese liver fluke</name>
    <dbReference type="NCBI Taxonomy" id="79923"/>
    <lineage>
        <taxon>Eukaryota</taxon>
        <taxon>Metazoa</taxon>
        <taxon>Spiralia</taxon>
        <taxon>Lophotrochozoa</taxon>
        <taxon>Platyhelminthes</taxon>
        <taxon>Trematoda</taxon>
        <taxon>Digenea</taxon>
        <taxon>Opisthorchiida</taxon>
        <taxon>Opisthorchiata</taxon>
        <taxon>Opisthorchiidae</taxon>
        <taxon>Clonorchis</taxon>
    </lineage>
</organism>
<evidence type="ECO:0000313" key="2">
    <source>
        <dbReference type="Proteomes" id="UP000008909"/>
    </source>
</evidence>
<dbReference type="Proteomes" id="UP000008909">
    <property type="component" value="Unassembled WGS sequence"/>
</dbReference>
<accession>G7Y862</accession>
<keyword evidence="2" id="KW-1185">Reference proteome</keyword>